<reference evidence="1" key="1">
    <citation type="submission" date="2020-04" db="EMBL/GenBank/DDBJ databases">
        <authorList>
            <person name="Alioto T."/>
            <person name="Alioto T."/>
            <person name="Gomez Garrido J."/>
        </authorList>
    </citation>
    <scope>NUCLEOTIDE SEQUENCE</scope>
    <source>
        <strain evidence="1">A484AB</strain>
    </source>
</reference>
<accession>A0A7D9JTM8</accession>
<keyword evidence="2" id="KW-1185">Reference proteome</keyword>
<evidence type="ECO:0000313" key="2">
    <source>
        <dbReference type="Proteomes" id="UP001152795"/>
    </source>
</evidence>
<comment type="caution">
    <text evidence="1">The sequence shown here is derived from an EMBL/GenBank/DDBJ whole genome shotgun (WGS) entry which is preliminary data.</text>
</comment>
<dbReference type="Proteomes" id="UP001152795">
    <property type="component" value="Unassembled WGS sequence"/>
</dbReference>
<proteinExistence type="predicted"/>
<dbReference type="EMBL" id="CACRXK020021374">
    <property type="protein sequence ID" value="CAB4035797.1"/>
    <property type="molecule type" value="Genomic_DNA"/>
</dbReference>
<name>A0A7D9JTM8_PARCT</name>
<evidence type="ECO:0000313" key="1">
    <source>
        <dbReference type="EMBL" id="CAB4035797.1"/>
    </source>
</evidence>
<organism evidence="1 2">
    <name type="scientific">Paramuricea clavata</name>
    <name type="common">Red gorgonian</name>
    <name type="synonym">Violescent sea-whip</name>
    <dbReference type="NCBI Taxonomy" id="317549"/>
    <lineage>
        <taxon>Eukaryota</taxon>
        <taxon>Metazoa</taxon>
        <taxon>Cnidaria</taxon>
        <taxon>Anthozoa</taxon>
        <taxon>Octocorallia</taxon>
        <taxon>Malacalcyonacea</taxon>
        <taxon>Plexauridae</taxon>
        <taxon>Paramuricea</taxon>
    </lineage>
</organism>
<feature type="non-terminal residue" evidence="1">
    <location>
        <position position="62"/>
    </location>
</feature>
<gene>
    <name evidence="1" type="ORF">PACLA_8A055825</name>
</gene>
<dbReference type="AlphaFoldDB" id="A0A7D9JTM8"/>
<sequence length="62" mass="7223">MEDFHRPTGDNFPKLFEAFVLLSPRKVGITCRTALNMEEVCHLGLTFRDVRLTFNPVRTAKW</sequence>
<protein>
    <submittedName>
        <fullName evidence="1">Uncharacterized protein</fullName>
    </submittedName>
</protein>